<dbReference type="InterPro" id="IPR039422">
    <property type="entry name" value="MarR/SlyA-like"/>
</dbReference>
<dbReference type="GO" id="GO:0003700">
    <property type="term" value="F:DNA-binding transcription factor activity"/>
    <property type="evidence" value="ECO:0007669"/>
    <property type="project" value="InterPro"/>
</dbReference>
<dbReference type="PROSITE" id="PS50995">
    <property type="entry name" value="HTH_MARR_2"/>
    <property type="match status" value="1"/>
</dbReference>
<feature type="domain" description="HTH marR-type" evidence="1">
    <location>
        <begin position="15"/>
        <end position="147"/>
    </location>
</feature>
<dbReference type="GO" id="GO:0006950">
    <property type="term" value="P:response to stress"/>
    <property type="evidence" value="ECO:0007669"/>
    <property type="project" value="TreeGrafter"/>
</dbReference>
<dbReference type="InterPro" id="IPR036388">
    <property type="entry name" value="WH-like_DNA-bd_sf"/>
</dbReference>
<dbReference type="Proteomes" id="UP000031419">
    <property type="component" value="Unassembled WGS sequence"/>
</dbReference>
<dbReference type="SMART" id="SM00347">
    <property type="entry name" value="HTH_MARR"/>
    <property type="match status" value="1"/>
</dbReference>
<comment type="caution">
    <text evidence="2">The sequence shown here is derived from an EMBL/GenBank/DDBJ whole genome shotgun (WGS) entry which is preliminary data.</text>
</comment>
<keyword evidence="3" id="KW-1185">Reference proteome</keyword>
<dbReference type="AlphaFoldDB" id="A0A073AXA6"/>
<dbReference type="RefSeq" id="WP_029722010.1">
    <property type="nucleotide sequence ID" value="NZ_JAJUIW010000051.1"/>
</dbReference>
<evidence type="ECO:0000313" key="2">
    <source>
        <dbReference type="EMBL" id="KEI43976.1"/>
    </source>
</evidence>
<dbReference type="PANTHER" id="PTHR33164">
    <property type="entry name" value="TRANSCRIPTIONAL REGULATOR, MARR FAMILY"/>
    <property type="match status" value="1"/>
</dbReference>
<organism evidence="2 3">
    <name type="scientific">Saccharopolyspora rectivirgula</name>
    <dbReference type="NCBI Taxonomy" id="28042"/>
    <lineage>
        <taxon>Bacteria</taxon>
        <taxon>Bacillati</taxon>
        <taxon>Actinomycetota</taxon>
        <taxon>Actinomycetes</taxon>
        <taxon>Pseudonocardiales</taxon>
        <taxon>Pseudonocardiaceae</taxon>
        <taxon>Saccharopolyspora</taxon>
    </lineage>
</organism>
<dbReference type="InterPro" id="IPR000835">
    <property type="entry name" value="HTH_MarR-typ"/>
</dbReference>
<dbReference type="Pfam" id="PF12802">
    <property type="entry name" value="MarR_2"/>
    <property type="match status" value="1"/>
</dbReference>
<evidence type="ECO:0000259" key="1">
    <source>
        <dbReference type="PROSITE" id="PS50995"/>
    </source>
</evidence>
<dbReference type="EMBL" id="JNVU01000031">
    <property type="protein sequence ID" value="KEI43976.1"/>
    <property type="molecule type" value="Genomic_DNA"/>
</dbReference>
<dbReference type="eggNOG" id="COG1846">
    <property type="taxonomic scope" value="Bacteria"/>
</dbReference>
<dbReference type="SUPFAM" id="SSF46785">
    <property type="entry name" value="Winged helix' DNA-binding domain"/>
    <property type="match status" value="1"/>
</dbReference>
<reference evidence="2 3" key="1">
    <citation type="submission" date="2014-06" db="EMBL/GenBank/DDBJ databases">
        <title>Saccharopolyspora rectivirgula DSM-43113 Genome sequencing.</title>
        <authorList>
            <person name="Barrera C."/>
            <person name="Millon L."/>
            <person name="Rognon B."/>
            <person name="Zaugg C."/>
            <person name="Monod M."/>
        </authorList>
    </citation>
    <scope>NUCLEOTIDE SEQUENCE [LARGE SCALE GENOMIC DNA]</scope>
    <source>
        <strain evidence="2 3">DSM 43113</strain>
    </source>
</reference>
<name>A0A073AXA6_9PSEU</name>
<dbReference type="InterPro" id="IPR036390">
    <property type="entry name" value="WH_DNA-bd_sf"/>
</dbReference>
<gene>
    <name evidence="2" type="ORF">GU90_13500</name>
</gene>
<accession>A0A073AXA6</accession>
<protein>
    <submittedName>
        <fullName evidence="2">MarR family transcriptional regulator</fullName>
    </submittedName>
</protein>
<dbReference type="PANTHER" id="PTHR33164:SF99">
    <property type="entry name" value="MARR FAMILY REGULATORY PROTEIN"/>
    <property type="match status" value="1"/>
</dbReference>
<dbReference type="Gene3D" id="1.10.10.10">
    <property type="entry name" value="Winged helix-like DNA-binding domain superfamily/Winged helix DNA-binding domain"/>
    <property type="match status" value="1"/>
</dbReference>
<evidence type="ECO:0000313" key="3">
    <source>
        <dbReference type="Proteomes" id="UP000031419"/>
    </source>
</evidence>
<dbReference type="STRING" id="28042.GU90_13500"/>
<dbReference type="PRINTS" id="PR00598">
    <property type="entry name" value="HTHMARR"/>
</dbReference>
<dbReference type="OrthoDB" id="3254910at2"/>
<sequence>MTEPRWLSDEQQCAWRKFAALLNVVPAALDSQLQRDAGLTHFGYWVLAMLSEAPGHALRMSDLAAHSNASPSRVSHVVSRLEKQGWVRRRQAANDGRGQIAELSEAGWQKVVETAPGHVERVRSLIFDGLTEEQVRQLDELCSAMLERIDPEGKLYTVPPSADAAAQQRQPAAR</sequence>
<proteinExistence type="predicted"/>